<dbReference type="Proteomes" id="UP001254848">
    <property type="component" value="Unassembled WGS sequence"/>
</dbReference>
<dbReference type="RefSeq" id="WP_413780987.1">
    <property type="nucleotide sequence ID" value="NZ_JAUOZS010000001.1"/>
</dbReference>
<organism evidence="1 2">
    <name type="scientific">Anaeroselena agilis</name>
    <dbReference type="NCBI Taxonomy" id="3063788"/>
    <lineage>
        <taxon>Bacteria</taxon>
        <taxon>Bacillati</taxon>
        <taxon>Bacillota</taxon>
        <taxon>Negativicutes</taxon>
        <taxon>Acetonemataceae</taxon>
        <taxon>Anaeroselena</taxon>
    </lineage>
</organism>
<evidence type="ECO:0000313" key="1">
    <source>
        <dbReference type="EMBL" id="MDT8902507.1"/>
    </source>
</evidence>
<name>A0ABU3P1M0_9FIRM</name>
<protein>
    <recommendedName>
        <fullName evidence="3">DUF4878 domain-containing protein</fullName>
    </recommendedName>
</protein>
<reference evidence="1 2" key="1">
    <citation type="submission" date="2023-07" db="EMBL/GenBank/DDBJ databases">
        <title>The novel representative of Negativicutes class, Anaeroselena agilis gen. nov. sp. nov.</title>
        <authorList>
            <person name="Prokofeva M.I."/>
            <person name="Elcheninov A.G."/>
            <person name="Klyukina A."/>
            <person name="Kublanov I.V."/>
            <person name="Frolov E.N."/>
            <person name="Podosokorskaya O.A."/>
        </authorList>
    </citation>
    <scope>NUCLEOTIDE SEQUENCE [LARGE SCALE GENOMIC DNA]</scope>
    <source>
        <strain evidence="1 2">4137-cl</strain>
    </source>
</reference>
<dbReference type="EMBL" id="JAUOZS010000001">
    <property type="protein sequence ID" value="MDT8902507.1"/>
    <property type="molecule type" value="Genomic_DNA"/>
</dbReference>
<proteinExistence type="predicted"/>
<keyword evidence="2" id="KW-1185">Reference proteome</keyword>
<evidence type="ECO:0000313" key="2">
    <source>
        <dbReference type="Proteomes" id="UP001254848"/>
    </source>
</evidence>
<accession>A0ABU3P1M0</accession>
<gene>
    <name evidence="1" type="ORF">Q4T40_14750</name>
</gene>
<dbReference type="PROSITE" id="PS51257">
    <property type="entry name" value="PROKAR_LIPOPROTEIN"/>
    <property type="match status" value="1"/>
</dbReference>
<sequence length="155" mass="16729">MKKSMLKLTAVFTLLIVVLLAGCGGGGGAKRVTGLSADGVVKTFFEAAKGDRLNDAALYISPSTANDPRVVIKYLTGKSGLEDLKNANLLSLRKAAEQGDYAVVVATLQTEQNSLNIVVRPVGLEKLNGEWYIVDLDKIYQDAKYKILQQLISKI</sequence>
<comment type="caution">
    <text evidence="1">The sequence shown here is derived from an EMBL/GenBank/DDBJ whole genome shotgun (WGS) entry which is preliminary data.</text>
</comment>
<evidence type="ECO:0008006" key="3">
    <source>
        <dbReference type="Google" id="ProtNLM"/>
    </source>
</evidence>